<dbReference type="InParanoid" id="A0A0G4FJX7"/>
<reference evidence="2 3" key="1">
    <citation type="submission" date="2014-11" db="EMBL/GenBank/DDBJ databases">
        <authorList>
            <person name="Zhu J."/>
            <person name="Qi W."/>
            <person name="Song R."/>
        </authorList>
    </citation>
    <scope>NUCLEOTIDE SEQUENCE [LARGE SCALE GENOMIC DNA]</scope>
</reference>
<evidence type="ECO:0000313" key="2">
    <source>
        <dbReference type="EMBL" id="CEM14072.1"/>
    </source>
</evidence>
<dbReference type="EMBL" id="CDMY01000452">
    <property type="protein sequence ID" value="CEM14072.1"/>
    <property type="molecule type" value="Genomic_DNA"/>
</dbReference>
<protein>
    <submittedName>
        <fullName evidence="2">Uncharacterized protein</fullName>
    </submittedName>
</protein>
<dbReference type="OrthoDB" id="73307at2759"/>
<dbReference type="SUPFAM" id="SSF47923">
    <property type="entry name" value="Ypt/Rab-GAP domain of gyp1p"/>
    <property type="match status" value="1"/>
</dbReference>
<dbReference type="VEuPathDB" id="CryptoDB:Vbra_5923"/>
<dbReference type="AlphaFoldDB" id="A0A0G4FJX7"/>
<keyword evidence="3" id="KW-1185">Reference proteome</keyword>
<feature type="compositionally biased region" description="Basic and acidic residues" evidence="1">
    <location>
        <begin position="441"/>
        <end position="450"/>
    </location>
</feature>
<accession>A0A0G4FJX7</accession>
<dbReference type="Proteomes" id="UP000041254">
    <property type="component" value="Unassembled WGS sequence"/>
</dbReference>
<feature type="compositionally biased region" description="Low complexity" evidence="1">
    <location>
        <begin position="429"/>
        <end position="440"/>
    </location>
</feature>
<evidence type="ECO:0000256" key="1">
    <source>
        <dbReference type="SAM" id="MobiDB-lite"/>
    </source>
</evidence>
<proteinExistence type="predicted"/>
<dbReference type="InterPro" id="IPR035969">
    <property type="entry name" value="Rab-GAP_TBC_sf"/>
</dbReference>
<name>A0A0G4FJX7_VITBC</name>
<organism evidence="2 3">
    <name type="scientific">Vitrella brassicaformis (strain CCMP3155)</name>
    <dbReference type="NCBI Taxonomy" id="1169540"/>
    <lineage>
        <taxon>Eukaryota</taxon>
        <taxon>Sar</taxon>
        <taxon>Alveolata</taxon>
        <taxon>Colpodellida</taxon>
        <taxon>Vitrellaceae</taxon>
        <taxon>Vitrella</taxon>
    </lineage>
</organism>
<gene>
    <name evidence="2" type="ORF">Vbra_5923</name>
</gene>
<feature type="region of interest" description="Disordered" evidence="1">
    <location>
        <begin position="419"/>
        <end position="451"/>
    </location>
</feature>
<sequence length="745" mass="81797">MRTRPSCPDCWPRTLDVNVPDYKHEIDAREEHSRESGQEIVPAEDADLIAIDVCRTRQGYGLFQDEKTQDDLKAVLAHYCAKRQPEIHHYKQSTNEILAPFCLLQPYPSRPQLLGCLDMVIRKLAPRMSHEAEETMSSISPKAPLKPLHLMIEASKYGQCGTLIDCCYGSTTLCSASFSTTKKSCRTVTSSSGIPLCSRGCFEDVHNVLGLWRACLDHKPSHSKIYFVGLAWLMIIRQKLLSSKFDALQRFLLGRFDTHNPRRFPLSDLVCEAVRLLNMTPQSILRLLDKVTSGSGPSSPAAVPLPSTSNTTTTTKATSQLTTLVARVPTEELPPCCLHVKARDVLDGAEGDVVLIDTAPPQLRFTDGLIGRVTVLQVDIEDTQSVNGLIESCLATQRALSDTTHMTLFAIANQDGTIMDHSHTDDSEAPTPLSSAPATPHDTRSPREPLGRLVGTLVRQGVRGVALLSGGIEALVKATDVATVFGVEMLDNLTVTCGWSDGEPIADVVGPTTPGYSCTDIDTGKDMTVYRYTDHTAQSAREVRVLERLYGCPAVLPVVTCVTSNKRRTCISVQHVKGKTVVQLRDRAKEAGESVQLRDEALASIAREILMQIDEIQKRGLAVLKLTLEDLVAVPASSPDGRRYYRVSLRLPIDATFPRYGLYTQGCLPVGVHFILSCDLLLSLLEDDGSARQGEARVEQGHSARFRQRVDAVGDGGPQANSTGLSPLEVHYCAMKQYHYKQRSQ</sequence>
<dbReference type="Gene3D" id="1.10.8.270">
    <property type="entry name" value="putative rabgap domain of human tbc1 domain family member 14 like domains"/>
    <property type="match status" value="1"/>
</dbReference>
<evidence type="ECO:0000313" key="3">
    <source>
        <dbReference type="Proteomes" id="UP000041254"/>
    </source>
</evidence>
<feature type="region of interest" description="Disordered" evidence="1">
    <location>
        <begin position="294"/>
        <end position="318"/>
    </location>
</feature>